<reference evidence="1 2" key="1">
    <citation type="journal article" date="2019" name="Nat. Ecol. Evol.">
        <title>Megaphylogeny resolves global patterns of mushroom evolution.</title>
        <authorList>
            <person name="Varga T."/>
            <person name="Krizsan K."/>
            <person name="Foldi C."/>
            <person name="Dima B."/>
            <person name="Sanchez-Garcia M."/>
            <person name="Sanchez-Ramirez S."/>
            <person name="Szollosi G.J."/>
            <person name="Szarkandi J.G."/>
            <person name="Papp V."/>
            <person name="Albert L."/>
            <person name="Andreopoulos W."/>
            <person name="Angelini C."/>
            <person name="Antonin V."/>
            <person name="Barry K.W."/>
            <person name="Bougher N.L."/>
            <person name="Buchanan P."/>
            <person name="Buyck B."/>
            <person name="Bense V."/>
            <person name="Catcheside P."/>
            <person name="Chovatia M."/>
            <person name="Cooper J."/>
            <person name="Damon W."/>
            <person name="Desjardin D."/>
            <person name="Finy P."/>
            <person name="Geml J."/>
            <person name="Haridas S."/>
            <person name="Hughes K."/>
            <person name="Justo A."/>
            <person name="Karasinski D."/>
            <person name="Kautmanova I."/>
            <person name="Kiss B."/>
            <person name="Kocsube S."/>
            <person name="Kotiranta H."/>
            <person name="LaButti K.M."/>
            <person name="Lechner B.E."/>
            <person name="Liimatainen K."/>
            <person name="Lipzen A."/>
            <person name="Lukacs Z."/>
            <person name="Mihaltcheva S."/>
            <person name="Morgado L.N."/>
            <person name="Niskanen T."/>
            <person name="Noordeloos M.E."/>
            <person name="Ohm R.A."/>
            <person name="Ortiz-Santana B."/>
            <person name="Ovrebo C."/>
            <person name="Racz N."/>
            <person name="Riley R."/>
            <person name="Savchenko A."/>
            <person name="Shiryaev A."/>
            <person name="Soop K."/>
            <person name="Spirin V."/>
            <person name="Szebenyi C."/>
            <person name="Tomsovsky M."/>
            <person name="Tulloss R.E."/>
            <person name="Uehling J."/>
            <person name="Grigoriev I.V."/>
            <person name="Vagvolgyi C."/>
            <person name="Papp T."/>
            <person name="Martin F.M."/>
            <person name="Miettinen O."/>
            <person name="Hibbett D.S."/>
            <person name="Nagy L.G."/>
        </authorList>
    </citation>
    <scope>NUCLEOTIDE SEQUENCE [LARGE SCALE GENOMIC DNA]</scope>
    <source>
        <strain evidence="1 2">CBS 962.96</strain>
    </source>
</reference>
<accession>A0A4V4HAM2</accession>
<organism evidence="1 2">
    <name type="scientific">Dendrothele bispora (strain CBS 962.96)</name>
    <dbReference type="NCBI Taxonomy" id="1314807"/>
    <lineage>
        <taxon>Eukaryota</taxon>
        <taxon>Fungi</taxon>
        <taxon>Dikarya</taxon>
        <taxon>Basidiomycota</taxon>
        <taxon>Agaricomycotina</taxon>
        <taxon>Agaricomycetes</taxon>
        <taxon>Agaricomycetidae</taxon>
        <taxon>Agaricales</taxon>
        <taxon>Agaricales incertae sedis</taxon>
        <taxon>Dendrothele</taxon>
    </lineage>
</organism>
<gene>
    <name evidence="1" type="ORF">K435DRAFT_846743</name>
</gene>
<dbReference type="EMBL" id="ML181230">
    <property type="protein sequence ID" value="THU76055.1"/>
    <property type="molecule type" value="Genomic_DNA"/>
</dbReference>
<dbReference type="AlphaFoldDB" id="A0A4V4HAM2"/>
<dbReference type="Proteomes" id="UP000297245">
    <property type="component" value="Unassembled WGS sequence"/>
</dbReference>
<proteinExistence type="predicted"/>
<sequence length="107" mass="12239">MQVRHIYITLGLLQCSGRFTFSNCHEQPVIITAKTRLSLIFGSGSNYHKTPQEITSKMEVRDLIKYERKESVRMVVGAGYVKGNVQCEPVDAKESEFRKRKSQTTVE</sequence>
<protein>
    <submittedName>
        <fullName evidence="1">Uncharacterized protein</fullName>
    </submittedName>
</protein>
<name>A0A4V4HAM2_DENBC</name>
<evidence type="ECO:0000313" key="2">
    <source>
        <dbReference type="Proteomes" id="UP000297245"/>
    </source>
</evidence>
<evidence type="ECO:0000313" key="1">
    <source>
        <dbReference type="EMBL" id="THU76055.1"/>
    </source>
</evidence>
<keyword evidence="2" id="KW-1185">Reference proteome</keyword>